<sequence>MECSPESDDEMLKSDQEEADNDTIPVPPPTFRERLRSARRIHYIELDAPLKDQETFSAEDATHSSKRR</sequence>
<feature type="region of interest" description="Disordered" evidence="1">
    <location>
        <begin position="1"/>
        <end position="31"/>
    </location>
</feature>
<dbReference type="Proteomes" id="UP000228947">
    <property type="component" value="Unassembled WGS sequence"/>
</dbReference>
<reference evidence="2 3" key="1">
    <citation type="submission" date="2017-11" db="EMBL/GenBank/DDBJ databases">
        <title>Evolution of Phototrophy in the Chloroflexi Phylum Driven by Horizontal Gene Transfer.</title>
        <authorList>
            <person name="Ward L.M."/>
            <person name="Hemp J."/>
            <person name="Shih P.M."/>
            <person name="Mcglynn S.E."/>
            <person name="Fischer W."/>
        </authorList>
    </citation>
    <scope>NUCLEOTIDE SEQUENCE [LARGE SCALE GENOMIC DNA]</scope>
    <source>
        <strain evidence="2">CP1_1M</strain>
    </source>
</reference>
<organism evidence="2 3">
    <name type="scientific">Candidatus Thermofonsia Clade 1 bacterium</name>
    <dbReference type="NCBI Taxonomy" id="2364210"/>
    <lineage>
        <taxon>Bacteria</taxon>
        <taxon>Bacillati</taxon>
        <taxon>Chloroflexota</taxon>
        <taxon>Candidatus Thermofontia</taxon>
        <taxon>Candidatus Thermofonsia Clade 1</taxon>
    </lineage>
</organism>
<comment type="caution">
    <text evidence="2">The sequence shown here is derived from an EMBL/GenBank/DDBJ whole genome shotgun (WGS) entry which is preliminary data.</text>
</comment>
<gene>
    <name evidence="2" type="ORF">CUN50_03915</name>
</gene>
<name>A0A2M8PY33_9CHLR</name>
<proteinExistence type="predicted"/>
<feature type="region of interest" description="Disordered" evidence="1">
    <location>
        <begin position="48"/>
        <end position="68"/>
    </location>
</feature>
<dbReference type="EMBL" id="PGTL01000016">
    <property type="protein sequence ID" value="PJF42471.1"/>
    <property type="molecule type" value="Genomic_DNA"/>
</dbReference>
<evidence type="ECO:0000313" key="3">
    <source>
        <dbReference type="Proteomes" id="UP000228947"/>
    </source>
</evidence>
<evidence type="ECO:0000256" key="1">
    <source>
        <dbReference type="SAM" id="MobiDB-lite"/>
    </source>
</evidence>
<evidence type="ECO:0000313" key="2">
    <source>
        <dbReference type="EMBL" id="PJF42471.1"/>
    </source>
</evidence>
<protein>
    <submittedName>
        <fullName evidence="2">Uncharacterized protein</fullName>
    </submittedName>
</protein>
<dbReference type="AlphaFoldDB" id="A0A2M8PY33"/>
<accession>A0A2M8PY33</accession>